<organism evidence="1">
    <name type="scientific">marine sediment metagenome</name>
    <dbReference type="NCBI Taxonomy" id="412755"/>
    <lineage>
        <taxon>unclassified sequences</taxon>
        <taxon>metagenomes</taxon>
        <taxon>ecological metagenomes</taxon>
    </lineage>
</organism>
<proteinExistence type="predicted"/>
<sequence>MPRDLRALYIHVLKYGWKVVQPYPHKPYFLQVYASDTKDYYKAFDVILAEKE</sequence>
<accession>A0A0F9IUI2</accession>
<evidence type="ECO:0000313" key="1">
    <source>
        <dbReference type="EMBL" id="KKM61019.1"/>
    </source>
</evidence>
<reference evidence="1" key="1">
    <citation type="journal article" date="2015" name="Nature">
        <title>Complex archaea that bridge the gap between prokaryotes and eukaryotes.</title>
        <authorList>
            <person name="Spang A."/>
            <person name="Saw J.H."/>
            <person name="Jorgensen S.L."/>
            <person name="Zaremba-Niedzwiedzka K."/>
            <person name="Martijn J."/>
            <person name="Lind A.E."/>
            <person name="van Eijk R."/>
            <person name="Schleper C."/>
            <person name="Guy L."/>
            <person name="Ettema T.J."/>
        </authorList>
    </citation>
    <scope>NUCLEOTIDE SEQUENCE</scope>
</reference>
<protein>
    <submittedName>
        <fullName evidence="1">Uncharacterized protein</fullName>
    </submittedName>
</protein>
<gene>
    <name evidence="1" type="ORF">LCGC14_1536040</name>
</gene>
<name>A0A0F9IUI2_9ZZZZ</name>
<dbReference type="AlphaFoldDB" id="A0A0F9IUI2"/>
<dbReference type="EMBL" id="LAZR01011568">
    <property type="protein sequence ID" value="KKM61019.1"/>
    <property type="molecule type" value="Genomic_DNA"/>
</dbReference>
<comment type="caution">
    <text evidence="1">The sequence shown here is derived from an EMBL/GenBank/DDBJ whole genome shotgun (WGS) entry which is preliminary data.</text>
</comment>